<dbReference type="CTD" id="64946"/>
<evidence type="ECO:0000259" key="8">
    <source>
        <dbReference type="Pfam" id="PF05837"/>
    </source>
</evidence>
<keyword evidence="4" id="KW-0995">Kinetochore</keyword>
<name>A0A8C3GUQ2_CORMO</name>
<dbReference type="Pfam" id="PF05837">
    <property type="entry name" value="CENP-H"/>
    <property type="match status" value="1"/>
</dbReference>
<dbReference type="GO" id="GO:0051382">
    <property type="term" value="P:kinetochore assembly"/>
    <property type="evidence" value="ECO:0007669"/>
    <property type="project" value="InterPro"/>
</dbReference>
<comment type="similarity">
    <text evidence="7">Belongs to the CENP-H/MCM16 family.</text>
</comment>
<dbReference type="Proteomes" id="UP000694553">
    <property type="component" value="Unassembled WGS sequence"/>
</dbReference>
<evidence type="ECO:0000313" key="9">
    <source>
        <dbReference type="Ensembl" id="ENSCMUP00000006001.1"/>
    </source>
</evidence>
<reference evidence="10" key="1">
    <citation type="submission" date="2019-10" db="EMBL/GenBank/DDBJ databases">
        <title>Corvus moneduloides (New Caledonian crow) genome, bCorMon1, primary haplotype.</title>
        <authorList>
            <person name="Rutz C."/>
            <person name="Fungtammasan C."/>
            <person name="Mountcastle J."/>
            <person name="Formenti G."/>
            <person name="Chow W."/>
            <person name="Howe K."/>
            <person name="Steele M.P."/>
            <person name="Fernandes J."/>
            <person name="Gilbert M.T.P."/>
            <person name="Fedrigo O."/>
            <person name="Jarvis E.D."/>
            <person name="Gemmell N."/>
        </authorList>
    </citation>
    <scope>NUCLEOTIDE SEQUENCE [LARGE SCALE GENOMIC DNA]</scope>
</reference>
<dbReference type="OrthoDB" id="2274804at2759"/>
<evidence type="ECO:0000256" key="2">
    <source>
        <dbReference type="ARBA" id="ARBA00004629"/>
    </source>
</evidence>
<dbReference type="GO" id="GO:0000776">
    <property type="term" value="C:kinetochore"/>
    <property type="evidence" value="ECO:0007669"/>
    <property type="project" value="UniProtKB-KW"/>
</dbReference>
<dbReference type="OMA" id="KSHQESW"/>
<dbReference type="GO" id="GO:0005634">
    <property type="term" value="C:nucleus"/>
    <property type="evidence" value="ECO:0007669"/>
    <property type="project" value="UniProtKB-SubCell"/>
</dbReference>
<accession>A0A8C3GUQ2</accession>
<reference evidence="9" key="2">
    <citation type="submission" date="2025-08" db="UniProtKB">
        <authorList>
            <consortium name="Ensembl"/>
        </authorList>
    </citation>
    <scope>IDENTIFICATION</scope>
</reference>
<gene>
    <name evidence="9" type="primary">CENPH</name>
</gene>
<dbReference type="InterPro" id="IPR040034">
    <property type="entry name" value="CENP-H"/>
</dbReference>
<evidence type="ECO:0000256" key="5">
    <source>
        <dbReference type="ARBA" id="ARBA00023242"/>
    </source>
</evidence>
<dbReference type="GeneID" id="116437832"/>
<evidence type="ECO:0000256" key="1">
    <source>
        <dbReference type="ARBA" id="ARBA00004123"/>
    </source>
</evidence>
<comment type="subcellular location">
    <subcellularLocation>
        <location evidence="2">Chromosome</location>
        <location evidence="2">Centromere</location>
        <location evidence="2">Kinetochore</location>
    </subcellularLocation>
    <subcellularLocation>
        <location evidence="1">Nucleus</location>
    </subcellularLocation>
</comment>
<keyword evidence="10" id="KW-1185">Reference proteome</keyword>
<evidence type="ECO:0000256" key="7">
    <source>
        <dbReference type="ARBA" id="ARBA00025735"/>
    </source>
</evidence>
<protein>
    <submittedName>
        <fullName evidence="9">Centromere protein H</fullName>
    </submittedName>
</protein>
<feature type="domain" description="Centromere protein H C-terminal" evidence="8">
    <location>
        <begin position="51"/>
        <end position="248"/>
    </location>
</feature>
<evidence type="ECO:0000256" key="3">
    <source>
        <dbReference type="ARBA" id="ARBA00022454"/>
    </source>
</evidence>
<dbReference type="Ensembl" id="ENSCMUT00000006475.2">
    <property type="protein sequence ID" value="ENSCMUP00000006001.1"/>
    <property type="gene ID" value="ENSCMUG00000003997.2"/>
</dbReference>
<dbReference type="PANTHER" id="PTHR48122:SF1">
    <property type="entry name" value="CENTROMERE PROTEIN H"/>
    <property type="match status" value="1"/>
</dbReference>
<dbReference type="InterPro" id="IPR008426">
    <property type="entry name" value="CENP-H_C"/>
</dbReference>
<dbReference type="GO" id="GO:0043515">
    <property type="term" value="F:kinetochore binding"/>
    <property type="evidence" value="ECO:0007669"/>
    <property type="project" value="TreeGrafter"/>
</dbReference>
<evidence type="ECO:0000256" key="4">
    <source>
        <dbReference type="ARBA" id="ARBA00022838"/>
    </source>
</evidence>
<organism evidence="9 10">
    <name type="scientific">Corvus moneduloides</name>
    <name type="common">New Caledonian crow</name>
    <dbReference type="NCBI Taxonomy" id="1196302"/>
    <lineage>
        <taxon>Eukaryota</taxon>
        <taxon>Metazoa</taxon>
        <taxon>Chordata</taxon>
        <taxon>Craniata</taxon>
        <taxon>Vertebrata</taxon>
        <taxon>Euteleostomi</taxon>
        <taxon>Archelosauria</taxon>
        <taxon>Archosauria</taxon>
        <taxon>Dinosauria</taxon>
        <taxon>Saurischia</taxon>
        <taxon>Theropoda</taxon>
        <taxon>Coelurosauria</taxon>
        <taxon>Aves</taxon>
        <taxon>Neognathae</taxon>
        <taxon>Neoaves</taxon>
        <taxon>Telluraves</taxon>
        <taxon>Australaves</taxon>
        <taxon>Passeriformes</taxon>
        <taxon>Corvoidea</taxon>
        <taxon>Corvidae</taxon>
        <taxon>Corvus</taxon>
    </lineage>
</organism>
<dbReference type="GO" id="GO:0007052">
    <property type="term" value="P:mitotic spindle organization"/>
    <property type="evidence" value="ECO:0007669"/>
    <property type="project" value="TreeGrafter"/>
</dbReference>
<dbReference type="GO" id="GO:0007059">
    <property type="term" value="P:chromosome segregation"/>
    <property type="evidence" value="ECO:0007669"/>
    <property type="project" value="TreeGrafter"/>
</dbReference>
<sequence length="252" mass="28694">MAAVTEEQLDRAPALAGEMESALASALTRELELASAPARPRDGGDVSVLTLVRLRDQMKEQLMEYNTAILGGQENFPDHVIEEKYIQSASQDLQRETEEVKVSFQNKALALQRIQIMDILRNKVNQDDEESRLILETMKHIISLSQAIIEHQQRAHSKEQQLIDIKRKRLSLKKDIGQKLQQIQNMMKREREKQAAVNATAKQKLFDKLEQERQTTTVIQNVFQSIIIGSGVNWAEDPSLKTIVLQLEKNVS</sequence>
<keyword evidence="5" id="KW-0539">Nucleus</keyword>
<evidence type="ECO:0000313" key="10">
    <source>
        <dbReference type="Proteomes" id="UP000694553"/>
    </source>
</evidence>
<evidence type="ECO:0000256" key="6">
    <source>
        <dbReference type="ARBA" id="ARBA00023328"/>
    </source>
</evidence>
<dbReference type="RefSeq" id="XP_031951955.1">
    <property type="nucleotide sequence ID" value="XM_032096064.1"/>
</dbReference>
<proteinExistence type="inferred from homology"/>
<dbReference type="AlphaFoldDB" id="A0A8C3GUQ2"/>
<dbReference type="PANTHER" id="PTHR48122">
    <property type="entry name" value="CENTROMERE PROTEIN H"/>
    <property type="match status" value="1"/>
</dbReference>
<reference evidence="9" key="3">
    <citation type="submission" date="2025-09" db="UniProtKB">
        <authorList>
            <consortium name="Ensembl"/>
        </authorList>
    </citation>
    <scope>IDENTIFICATION</scope>
</reference>
<keyword evidence="3" id="KW-0158">Chromosome</keyword>
<keyword evidence="6" id="KW-0137">Centromere</keyword>